<dbReference type="InterPro" id="IPR002871">
    <property type="entry name" value="NIF_FeS_clus_asmbl_NifU_N"/>
</dbReference>
<feature type="domain" description="NIF system FeS cluster assembly NifU N-terminal" evidence="1">
    <location>
        <begin position="28"/>
        <end position="61"/>
    </location>
</feature>
<evidence type="ECO:0000313" key="3">
    <source>
        <dbReference type="Proteomes" id="UP000673691"/>
    </source>
</evidence>
<keyword evidence="3" id="KW-1185">Reference proteome</keyword>
<dbReference type="SUPFAM" id="SSF82649">
    <property type="entry name" value="SufE/NifU"/>
    <property type="match status" value="1"/>
</dbReference>
<gene>
    <name evidence="2" type="ORF">BJ554DRAFT_2973</name>
</gene>
<name>A0A8H7ZPY3_9FUNG</name>
<dbReference type="Gene3D" id="3.90.1010.10">
    <property type="match status" value="2"/>
</dbReference>
<evidence type="ECO:0000259" key="1">
    <source>
        <dbReference type="Pfam" id="PF01592"/>
    </source>
</evidence>
<dbReference type="OrthoDB" id="1925777at2759"/>
<dbReference type="GO" id="GO:0005506">
    <property type="term" value="F:iron ion binding"/>
    <property type="evidence" value="ECO:0007669"/>
    <property type="project" value="InterPro"/>
</dbReference>
<dbReference type="AlphaFoldDB" id="A0A8H7ZPY3"/>
<dbReference type="Pfam" id="PF01592">
    <property type="entry name" value="NifU_N"/>
    <property type="match status" value="2"/>
</dbReference>
<dbReference type="GO" id="GO:0016226">
    <property type="term" value="P:iron-sulfur cluster assembly"/>
    <property type="evidence" value="ECO:0007669"/>
    <property type="project" value="InterPro"/>
</dbReference>
<comment type="caution">
    <text evidence="2">The sequence shown here is derived from an EMBL/GenBank/DDBJ whole genome shotgun (WGS) entry which is preliminary data.</text>
</comment>
<proteinExistence type="predicted"/>
<reference evidence="2 3" key="1">
    <citation type="journal article" name="Sci. Rep.">
        <title>Genome-scale phylogenetic analyses confirm Olpidium as the closest living zoosporic fungus to the non-flagellated, terrestrial fungi.</title>
        <authorList>
            <person name="Chang Y."/>
            <person name="Rochon D."/>
            <person name="Sekimoto S."/>
            <person name="Wang Y."/>
            <person name="Chovatia M."/>
            <person name="Sandor L."/>
            <person name="Salamov A."/>
            <person name="Grigoriev I.V."/>
            <person name="Stajich J.E."/>
            <person name="Spatafora J.W."/>
        </authorList>
    </citation>
    <scope>NUCLEOTIDE SEQUENCE [LARGE SCALE GENOMIC DNA]</scope>
    <source>
        <strain evidence="2">S191</strain>
    </source>
</reference>
<dbReference type="GO" id="GO:0051536">
    <property type="term" value="F:iron-sulfur cluster binding"/>
    <property type="evidence" value="ECO:0007669"/>
    <property type="project" value="InterPro"/>
</dbReference>
<accession>A0A8H7ZPY3</accession>
<evidence type="ECO:0000313" key="2">
    <source>
        <dbReference type="EMBL" id="KAG5457105.1"/>
    </source>
</evidence>
<dbReference type="Proteomes" id="UP000673691">
    <property type="component" value="Unassembled WGS sequence"/>
</dbReference>
<dbReference type="EMBL" id="JAEFCI010010625">
    <property type="protein sequence ID" value="KAG5457105.1"/>
    <property type="molecule type" value="Genomic_DNA"/>
</dbReference>
<feature type="non-terminal residue" evidence="2">
    <location>
        <position position="1"/>
    </location>
</feature>
<dbReference type="CDD" id="cd06664">
    <property type="entry name" value="IscU_like"/>
    <property type="match status" value="1"/>
</dbReference>
<sequence length="173" mass="18996">ASAQIPVPFRWYAPLAVNVLTRSHLPNSQVIDHYENPRNVGSLPKSDKDVGTGLVGAPACGSSYTTELLMGKTADEALRIKNTTIAKELALPPVKLHCSSKLPYRDFCRSKTGTAAFHFPNLLFVLIVGRRDKSINAYCRVAYLHLDAVLAEDAVKAAIRDWQSKRAKPNPVN</sequence>
<dbReference type="PANTHER" id="PTHR10093">
    <property type="entry name" value="IRON-SULFUR CLUSTER ASSEMBLY ENZYME NIFU HOMOLOG"/>
    <property type="match status" value="1"/>
</dbReference>
<protein>
    <submittedName>
        <fullName evidence="2">Iron sulfur cluster assembly protein 1, mitochondrial</fullName>
    </submittedName>
</protein>
<organism evidence="2 3">
    <name type="scientific">Olpidium bornovanus</name>
    <dbReference type="NCBI Taxonomy" id="278681"/>
    <lineage>
        <taxon>Eukaryota</taxon>
        <taxon>Fungi</taxon>
        <taxon>Fungi incertae sedis</taxon>
        <taxon>Olpidiomycota</taxon>
        <taxon>Olpidiomycotina</taxon>
        <taxon>Olpidiomycetes</taxon>
        <taxon>Olpidiales</taxon>
        <taxon>Olpidiaceae</taxon>
        <taxon>Olpidium</taxon>
    </lineage>
</organism>
<feature type="domain" description="NIF system FeS cluster assembly NifU N-terminal" evidence="1">
    <location>
        <begin position="62"/>
        <end position="100"/>
    </location>
</feature>